<evidence type="ECO:0000256" key="3">
    <source>
        <dbReference type="ARBA" id="ARBA00022654"/>
    </source>
</evidence>
<dbReference type="EC" id="3.5.1.97" evidence="9"/>
<keyword evidence="6" id="KW-0378">Hydrolase</keyword>
<dbReference type="Gene3D" id="2.30.120.10">
    <property type="match status" value="1"/>
</dbReference>
<evidence type="ECO:0000256" key="11">
    <source>
        <dbReference type="ARBA" id="ARBA00048629"/>
    </source>
</evidence>
<comment type="similarity">
    <text evidence="2">Belongs to the peptidase S45 family.</text>
</comment>
<dbReference type="Gene3D" id="1.10.439.10">
    <property type="entry name" value="Penicillin Amidohydrolase, domain 1"/>
    <property type="match status" value="1"/>
</dbReference>
<evidence type="ECO:0000256" key="1">
    <source>
        <dbReference type="ARBA" id="ARBA00004418"/>
    </source>
</evidence>
<dbReference type="PROSITE" id="PS51257">
    <property type="entry name" value="PROKAR_LIPOPROTEIN"/>
    <property type="match status" value="1"/>
</dbReference>
<dbReference type="InterPro" id="IPR029055">
    <property type="entry name" value="Ntn_hydrolases_N"/>
</dbReference>
<feature type="binding site" evidence="13">
    <location>
        <position position="343"/>
    </location>
    <ligand>
        <name>Ca(2+)</name>
        <dbReference type="ChEBI" id="CHEBI:29108"/>
    </ligand>
</feature>
<evidence type="ECO:0000256" key="8">
    <source>
        <dbReference type="ARBA" id="ARBA00038735"/>
    </source>
</evidence>
<dbReference type="CDD" id="cd03747">
    <property type="entry name" value="Ntn_PGA_like"/>
    <property type="match status" value="1"/>
</dbReference>
<evidence type="ECO:0000256" key="13">
    <source>
        <dbReference type="PIRSR" id="PIRSR001227-2"/>
    </source>
</evidence>
<feature type="chain" id="PRO_5009274833" description="Acyl-homoserine lactone acylase QuiP" evidence="14">
    <location>
        <begin position="30"/>
        <end position="849"/>
    </location>
</feature>
<keyword evidence="16" id="KW-1185">Reference proteome</keyword>
<dbReference type="GO" id="GO:0016811">
    <property type="term" value="F:hydrolase activity, acting on carbon-nitrogen (but not peptide) bonds, in linear amides"/>
    <property type="evidence" value="ECO:0007669"/>
    <property type="project" value="InterPro"/>
</dbReference>
<dbReference type="InterPro" id="IPR043147">
    <property type="entry name" value="Penicillin_amidase_A-knob"/>
</dbReference>
<dbReference type="GO" id="GO:0009372">
    <property type="term" value="P:quorum sensing"/>
    <property type="evidence" value="ECO:0007669"/>
    <property type="project" value="UniProtKB-KW"/>
</dbReference>
<comment type="subcellular location">
    <subcellularLocation>
        <location evidence="1">Periplasm</location>
    </subcellularLocation>
</comment>
<dbReference type="EMBL" id="LT629785">
    <property type="protein sequence ID" value="SDU19216.1"/>
    <property type="molecule type" value="Genomic_DNA"/>
</dbReference>
<feature type="active site" description="Nucleophile" evidence="12">
    <location>
        <position position="268"/>
    </location>
</feature>
<dbReference type="Proteomes" id="UP000243232">
    <property type="component" value="Chromosome I"/>
</dbReference>
<dbReference type="InterPro" id="IPR023343">
    <property type="entry name" value="Penicillin_amidase_dom1"/>
</dbReference>
<accession>A0A1H2GHN3</accession>
<evidence type="ECO:0000256" key="2">
    <source>
        <dbReference type="ARBA" id="ARBA00006586"/>
    </source>
</evidence>
<dbReference type="InterPro" id="IPR014395">
    <property type="entry name" value="Pen/GL7ACA/AHL_acylase"/>
</dbReference>
<dbReference type="OrthoDB" id="9760084at2"/>
<dbReference type="SUPFAM" id="SSF56235">
    <property type="entry name" value="N-terminal nucleophile aminohydrolases (Ntn hydrolases)"/>
    <property type="match status" value="1"/>
</dbReference>
<evidence type="ECO:0000256" key="10">
    <source>
        <dbReference type="ARBA" id="ARBA00039697"/>
    </source>
</evidence>
<evidence type="ECO:0000256" key="14">
    <source>
        <dbReference type="SAM" id="SignalP"/>
    </source>
</evidence>
<evidence type="ECO:0000313" key="15">
    <source>
        <dbReference type="EMBL" id="SDU19216.1"/>
    </source>
</evidence>
<evidence type="ECO:0000256" key="7">
    <source>
        <dbReference type="ARBA" id="ARBA00023145"/>
    </source>
</evidence>
<evidence type="ECO:0000256" key="5">
    <source>
        <dbReference type="ARBA" id="ARBA00022764"/>
    </source>
</evidence>
<keyword evidence="5" id="KW-0574">Periplasm</keyword>
<name>A0A1H2GHN3_9PSED</name>
<comment type="subunit">
    <text evidence="8">Heterodimer of an alpha subunit and a beta subunit processed from the same precursor.</text>
</comment>
<comment type="catalytic activity">
    <reaction evidence="11">
        <text>an N-acyl-L-homoserine lactone + H2O = L-homoserine lactone + a carboxylate</text>
        <dbReference type="Rhea" id="RHEA:18937"/>
        <dbReference type="ChEBI" id="CHEBI:15377"/>
        <dbReference type="ChEBI" id="CHEBI:29067"/>
        <dbReference type="ChEBI" id="CHEBI:55474"/>
        <dbReference type="ChEBI" id="CHEBI:58633"/>
        <dbReference type="EC" id="3.5.1.97"/>
    </reaction>
</comment>
<dbReference type="Pfam" id="PF01804">
    <property type="entry name" value="Penicil_amidase"/>
    <property type="match status" value="1"/>
</dbReference>
<organism evidence="15 16">
    <name type="scientific">Pseudomonas pohangensis</name>
    <dbReference type="NCBI Taxonomy" id="364197"/>
    <lineage>
        <taxon>Bacteria</taxon>
        <taxon>Pseudomonadati</taxon>
        <taxon>Pseudomonadota</taxon>
        <taxon>Gammaproteobacteria</taxon>
        <taxon>Pseudomonadales</taxon>
        <taxon>Pseudomonadaceae</taxon>
        <taxon>Pseudomonas</taxon>
    </lineage>
</organism>
<feature type="binding site" evidence="13">
    <location>
        <position position="200"/>
    </location>
    <ligand>
        <name>Ca(2+)</name>
        <dbReference type="ChEBI" id="CHEBI:29108"/>
    </ligand>
</feature>
<gene>
    <name evidence="15" type="ORF">SAMN05216296_2311</name>
</gene>
<feature type="signal peptide" evidence="14">
    <location>
        <begin position="1"/>
        <end position="29"/>
    </location>
</feature>
<evidence type="ECO:0000256" key="4">
    <source>
        <dbReference type="ARBA" id="ARBA00022729"/>
    </source>
</evidence>
<dbReference type="GO" id="GO:0042597">
    <property type="term" value="C:periplasmic space"/>
    <property type="evidence" value="ECO:0007669"/>
    <property type="project" value="UniProtKB-SubCell"/>
</dbReference>
<dbReference type="GO" id="GO:0046872">
    <property type="term" value="F:metal ion binding"/>
    <property type="evidence" value="ECO:0007669"/>
    <property type="project" value="UniProtKB-KW"/>
</dbReference>
<proteinExistence type="inferred from homology"/>
<feature type="binding site" evidence="13">
    <location>
        <position position="340"/>
    </location>
    <ligand>
        <name>Ca(2+)</name>
        <dbReference type="ChEBI" id="CHEBI:29108"/>
    </ligand>
</feature>
<dbReference type="PANTHER" id="PTHR34218:SF4">
    <property type="entry name" value="ACYL-HOMOSERINE LACTONE ACYLASE QUIP"/>
    <property type="match status" value="1"/>
</dbReference>
<dbReference type="STRING" id="364197.SAMN05216296_2311"/>
<dbReference type="GO" id="GO:0017000">
    <property type="term" value="P:antibiotic biosynthetic process"/>
    <property type="evidence" value="ECO:0007669"/>
    <property type="project" value="InterPro"/>
</dbReference>
<dbReference type="InterPro" id="IPR002692">
    <property type="entry name" value="S45"/>
</dbReference>
<keyword evidence="13" id="KW-0106">Calcium</keyword>
<dbReference type="Gene3D" id="3.60.20.10">
    <property type="entry name" value="Glutamine Phosphoribosylpyrophosphate, subunit 1, domain 1"/>
    <property type="match status" value="1"/>
</dbReference>
<dbReference type="RefSeq" id="WP_090195286.1">
    <property type="nucleotide sequence ID" value="NZ_LT629785.1"/>
</dbReference>
<evidence type="ECO:0000313" key="16">
    <source>
        <dbReference type="Proteomes" id="UP000243232"/>
    </source>
</evidence>
<keyword evidence="13" id="KW-0479">Metal-binding</keyword>
<keyword evidence="4 14" id="KW-0732">Signal</keyword>
<dbReference type="PANTHER" id="PTHR34218">
    <property type="entry name" value="PEPTIDASE S45 PENICILLIN AMIDASE"/>
    <property type="match status" value="1"/>
</dbReference>
<keyword evidence="7" id="KW-0865">Zymogen</keyword>
<dbReference type="AlphaFoldDB" id="A0A1H2GHN3"/>
<sequence length="849" mass="93113">MKHRRPLFASRTSSCGLAAAVLGASLALSGCKAFLDSQYADSVIPQSGVMHLRGVAQSAEIRRNALGMPLIESSNMHDALFALGYVHASDRLSQMLGMRLMAEGRLAELAGPGVLELDRFMRAVNLKQSATRMYQSASPQLKKAYEVYARGVNAYLYQNRDKLPMDLAESGYQPAYWVPEDSALVFSLLNFGLSMNLQEEINALILAQKVGSTQLAWLMPTYPDEPLPFDETEKLQGLPLDGQIPGLARLDHTVKQIAGLDMLGVAASNNWAIAPALSKGGKSLLANDTHLPLSMPSAWNFVQIRTPGYQAAGVSLAGVPSVIAGFNGKLAWGMTMVMADNQDIFLEKIKREGNQLLYLADGKWLPLSQRQETFFIKGERPVRETLYATRHGPLLNSLLGQRKHPLQPLSLSSGLGLALQTSLAEPDQSLDAFFQLARAQSVEQANEPARNIRAAGLNLLYADAQHIAWQVTGRYPNRRGGRGLLPSPGWDSHYDWDGFADSMLHPYDQDPPQGWLGTANQRTVASGYAVQMSNSWYYPERAERIAQLAPARQHDTQSMIDLQYDQTSPFVSKLQAMLAAGDLAPALQKAIAGLPDAQPGQARAALQRLQGFDGKLSATSADAALYAAFLQESAKQIFLDELGPQDSPAWQALVESADMSYSAQADHLLGRSDSPFWDDISTAEKEDKAVILARSLAAAQSFCEERFGRDPRDWQWGKLHTYTWASDASQMAPFMSESERISIEALRSYLDRGPYPAGGDHSTLNVSAYHWGKDFDTWLIPAMRIIVDFNREEPMIGLNSSGQSGNPASPHYADGIDAWLKGQYMSFPMQAKNLQKTYGNSGLLLLPGK</sequence>
<dbReference type="Gene3D" id="1.10.1400.10">
    <property type="match status" value="1"/>
</dbReference>
<reference evidence="16" key="1">
    <citation type="submission" date="2016-10" db="EMBL/GenBank/DDBJ databases">
        <authorList>
            <person name="Varghese N."/>
            <person name="Submissions S."/>
        </authorList>
    </citation>
    <scope>NUCLEOTIDE SEQUENCE [LARGE SCALE GENOMIC DNA]</scope>
    <source>
        <strain evidence="16">DSM 17875</strain>
    </source>
</reference>
<dbReference type="PIRSF" id="PIRSF001227">
    <property type="entry name" value="Pen_acylase"/>
    <property type="match status" value="1"/>
</dbReference>
<comment type="cofactor">
    <cofactor evidence="13">
        <name>Ca(2+)</name>
        <dbReference type="ChEBI" id="CHEBI:29108"/>
    </cofactor>
    <text evidence="13">Binds 1 Ca(2+) ion per dimer.</text>
</comment>
<evidence type="ECO:0000256" key="12">
    <source>
        <dbReference type="PIRSR" id="PIRSR001227-1"/>
    </source>
</evidence>
<protein>
    <recommendedName>
        <fullName evidence="10">Acyl-homoserine lactone acylase QuiP</fullName>
        <ecNumber evidence="9">3.5.1.97</ecNumber>
    </recommendedName>
</protein>
<keyword evidence="3" id="KW-0673">Quorum sensing</keyword>
<evidence type="ECO:0000256" key="9">
    <source>
        <dbReference type="ARBA" id="ARBA00039041"/>
    </source>
</evidence>
<dbReference type="InterPro" id="IPR043146">
    <property type="entry name" value="Penicillin_amidase_N_B-knob"/>
</dbReference>
<evidence type="ECO:0000256" key="6">
    <source>
        <dbReference type="ARBA" id="ARBA00022801"/>
    </source>
</evidence>